<comment type="caution">
    <text evidence="3">The sequence shown here is derived from an EMBL/GenBank/DDBJ whole genome shotgun (WGS) entry which is preliminary data.</text>
</comment>
<feature type="transmembrane region" description="Helical" evidence="2">
    <location>
        <begin position="68"/>
        <end position="86"/>
    </location>
</feature>
<reference evidence="3 4" key="1">
    <citation type="journal article" date="2019" name="Int. J. Syst. Evol. Microbiol.">
        <title>The Global Catalogue of Microorganisms (GCM) 10K type strain sequencing project: providing services to taxonomists for standard genome sequencing and annotation.</title>
        <authorList>
            <consortium name="The Broad Institute Genomics Platform"/>
            <consortium name="The Broad Institute Genome Sequencing Center for Infectious Disease"/>
            <person name="Wu L."/>
            <person name="Ma J."/>
        </authorList>
    </citation>
    <scope>NUCLEOTIDE SEQUENCE [LARGE SCALE GENOMIC DNA]</scope>
    <source>
        <strain evidence="3 4">JCM 3367</strain>
    </source>
</reference>
<feature type="region of interest" description="Disordered" evidence="1">
    <location>
        <begin position="1"/>
        <end position="22"/>
    </location>
</feature>
<gene>
    <name evidence="3" type="ORF">GCM10010201_32140</name>
</gene>
<proteinExistence type="predicted"/>
<evidence type="ECO:0000256" key="2">
    <source>
        <dbReference type="SAM" id="Phobius"/>
    </source>
</evidence>
<dbReference type="Proteomes" id="UP001499978">
    <property type="component" value="Unassembled WGS sequence"/>
</dbReference>
<keyword evidence="4" id="KW-1185">Reference proteome</keyword>
<evidence type="ECO:0000313" key="3">
    <source>
        <dbReference type="EMBL" id="GAA2530289.1"/>
    </source>
</evidence>
<keyword evidence="2" id="KW-1133">Transmembrane helix</keyword>
<name>A0ABN3NPY2_9ACTN</name>
<evidence type="ECO:0000256" key="1">
    <source>
        <dbReference type="SAM" id="MobiDB-lite"/>
    </source>
</evidence>
<feature type="transmembrane region" description="Helical" evidence="2">
    <location>
        <begin position="98"/>
        <end position="116"/>
    </location>
</feature>
<dbReference type="InterPro" id="IPR025597">
    <property type="entry name" value="DUF4345"/>
</dbReference>
<dbReference type="EMBL" id="BAAARY010000020">
    <property type="protein sequence ID" value="GAA2530289.1"/>
    <property type="molecule type" value="Genomic_DNA"/>
</dbReference>
<evidence type="ECO:0000313" key="4">
    <source>
        <dbReference type="Proteomes" id="UP001499978"/>
    </source>
</evidence>
<keyword evidence="2" id="KW-0812">Transmembrane</keyword>
<feature type="compositionally biased region" description="Basic and acidic residues" evidence="1">
    <location>
        <begin position="1"/>
        <end position="11"/>
    </location>
</feature>
<dbReference type="Pfam" id="PF14248">
    <property type="entry name" value="DUF4345"/>
    <property type="match status" value="1"/>
</dbReference>
<organism evidence="3 4">
    <name type="scientific">Pilimelia columellifera subsp. columellifera</name>
    <dbReference type="NCBI Taxonomy" id="706583"/>
    <lineage>
        <taxon>Bacteria</taxon>
        <taxon>Bacillati</taxon>
        <taxon>Actinomycetota</taxon>
        <taxon>Actinomycetes</taxon>
        <taxon>Micromonosporales</taxon>
        <taxon>Micromonosporaceae</taxon>
        <taxon>Pilimelia</taxon>
    </lineage>
</organism>
<dbReference type="RefSeq" id="WP_344173945.1">
    <property type="nucleotide sequence ID" value="NZ_BAAARY010000020.1"/>
</dbReference>
<protein>
    <submittedName>
        <fullName evidence="3">DUF4345 domain-containing protein</fullName>
    </submittedName>
</protein>
<feature type="transmembrane region" description="Helical" evidence="2">
    <location>
        <begin position="26"/>
        <end position="48"/>
    </location>
</feature>
<sequence length="148" mass="15935">MSVTDPADRRPTATPGSGRSGGRSRIGLQITLGALACIPLVTGLMDLLLGVGVLPGRPTADANIESNYRYFATFWLAAGLLIVWIIPRVERATWPLRALCATVFVGGLARLLAMAVHGQPHLLFQAATVLELTAPPVLVWWQSQQPRQ</sequence>
<accession>A0ABN3NPY2</accession>
<keyword evidence="2" id="KW-0472">Membrane</keyword>